<dbReference type="CDD" id="cd16282">
    <property type="entry name" value="metallo-hydrolase-like_MBL-fold"/>
    <property type="match status" value="1"/>
</dbReference>
<sequence length="325" mass="36662">MEMKQVSDNCFAVLNEKNRVCDANSGLINRGGGVVIDTQSDLPHARRMIEMFGRVWPAMPKRVINTHEDADHVWGNQLFDGAEIIGHRSLPEQMRKVAEPKESQKLLHGVGHLLTRLVLKTLHPGIVAAGQQLLEDYNFDNIELVPPTTLFDARYELDLNGIEVHLIHVGPCHQHGDTIIHVPKERVLFAGDVLFNQCTPMGWTGSYEKWFQCLDLIKQLNPDVIVPGHGPLCGLEGVTEMEAYLRYVRDESKKCFDAGLTSLDAAKQIEFGPYGSWRAPARLYMNVERAYREFRKEPPDAPWDTAGTFDAIYEVAKAKGIEVEY</sequence>
<comment type="caution">
    <text evidence="3">The sequence shown here is derived from an EMBL/GenBank/DDBJ whole genome shotgun (WGS) entry which is preliminary data.</text>
</comment>
<reference evidence="3" key="1">
    <citation type="journal article" date="2022" name="ISME J.">
        <title>Identification of active gaseous-alkane degraders at natural gas seeps.</title>
        <authorList>
            <person name="Farhan Ul Haque M."/>
            <person name="Hernandez M."/>
            <person name="Crombie A.T."/>
            <person name="Murrell J.C."/>
        </authorList>
    </citation>
    <scope>NUCLEOTIDE SEQUENCE</scope>
    <source>
        <strain evidence="3">PC2</strain>
    </source>
</reference>
<feature type="domain" description="Metallo-beta-lactamase" evidence="2">
    <location>
        <begin position="22"/>
        <end position="229"/>
    </location>
</feature>
<dbReference type="Gene3D" id="3.60.15.10">
    <property type="entry name" value="Ribonuclease Z/Hydroxyacylglutathione hydrolase-like"/>
    <property type="match status" value="1"/>
</dbReference>
<evidence type="ECO:0000259" key="2">
    <source>
        <dbReference type="SMART" id="SM00849"/>
    </source>
</evidence>
<evidence type="ECO:0000313" key="3">
    <source>
        <dbReference type="EMBL" id="MCI4682439.1"/>
    </source>
</evidence>
<dbReference type="PANTHER" id="PTHR42951">
    <property type="entry name" value="METALLO-BETA-LACTAMASE DOMAIN-CONTAINING"/>
    <property type="match status" value="1"/>
</dbReference>
<dbReference type="SMART" id="SM00849">
    <property type="entry name" value="Lactamase_B"/>
    <property type="match status" value="1"/>
</dbReference>
<keyword evidence="4" id="KW-1185">Reference proteome</keyword>
<dbReference type="InterPro" id="IPR050855">
    <property type="entry name" value="NDM-1-like"/>
</dbReference>
<dbReference type="Proteomes" id="UP001139104">
    <property type="component" value="Unassembled WGS sequence"/>
</dbReference>
<dbReference type="RefSeq" id="WP_243066451.1">
    <property type="nucleotide sequence ID" value="NZ_JAIVFK010000020.1"/>
</dbReference>
<proteinExistence type="inferred from homology"/>
<organism evidence="3 4">
    <name type="scientific">Candidatus Rhodoblastus alkanivorans</name>
    <dbReference type="NCBI Taxonomy" id="2954117"/>
    <lineage>
        <taxon>Bacteria</taxon>
        <taxon>Pseudomonadati</taxon>
        <taxon>Pseudomonadota</taxon>
        <taxon>Alphaproteobacteria</taxon>
        <taxon>Hyphomicrobiales</taxon>
        <taxon>Rhodoblastaceae</taxon>
        <taxon>Rhodoblastus</taxon>
    </lineage>
</organism>
<name>A0ABS9Z432_9HYPH</name>
<dbReference type="InterPro" id="IPR001279">
    <property type="entry name" value="Metallo-B-lactamas"/>
</dbReference>
<dbReference type="SUPFAM" id="SSF56281">
    <property type="entry name" value="Metallo-hydrolase/oxidoreductase"/>
    <property type="match status" value="1"/>
</dbReference>
<accession>A0ABS9Z432</accession>
<dbReference type="Pfam" id="PF00753">
    <property type="entry name" value="Lactamase_B"/>
    <property type="match status" value="1"/>
</dbReference>
<dbReference type="PANTHER" id="PTHR42951:SF4">
    <property type="entry name" value="ACYL-COENZYME A THIOESTERASE MBLAC2"/>
    <property type="match status" value="1"/>
</dbReference>
<protein>
    <submittedName>
        <fullName evidence="3">MBL fold metallo-hydrolase</fullName>
    </submittedName>
</protein>
<dbReference type="EMBL" id="JAIVFP010000001">
    <property type="protein sequence ID" value="MCI4682439.1"/>
    <property type="molecule type" value="Genomic_DNA"/>
</dbReference>
<evidence type="ECO:0000313" key="4">
    <source>
        <dbReference type="Proteomes" id="UP001139104"/>
    </source>
</evidence>
<dbReference type="InterPro" id="IPR036866">
    <property type="entry name" value="RibonucZ/Hydroxyglut_hydro"/>
</dbReference>
<evidence type="ECO:0000256" key="1">
    <source>
        <dbReference type="ARBA" id="ARBA00005250"/>
    </source>
</evidence>
<gene>
    <name evidence="3" type="ORF">K2U94_06645</name>
</gene>
<comment type="similarity">
    <text evidence="1">Belongs to the metallo-beta-lactamase superfamily. Class-B beta-lactamase family.</text>
</comment>